<organism evidence="2">
    <name type="scientific">Anguilla anguilla</name>
    <name type="common">European freshwater eel</name>
    <name type="synonym">Muraena anguilla</name>
    <dbReference type="NCBI Taxonomy" id="7936"/>
    <lineage>
        <taxon>Eukaryota</taxon>
        <taxon>Metazoa</taxon>
        <taxon>Chordata</taxon>
        <taxon>Craniata</taxon>
        <taxon>Vertebrata</taxon>
        <taxon>Euteleostomi</taxon>
        <taxon>Actinopterygii</taxon>
        <taxon>Neopterygii</taxon>
        <taxon>Teleostei</taxon>
        <taxon>Anguilliformes</taxon>
        <taxon>Anguillidae</taxon>
        <taxon>Anguilla</taxon>
    </lineage>
</organism>
<name>A0A0E9SU94_ANGAN</name>
<proteinExistence type="predicted"/>
<evidence type="ECO:0000313" key="2">
    <source>
        <dbReference type="EMBL" id="JAH44929.1"/>
    </source>
</evidence>
<keyword evidence="1" id="KW-1133">Transmembrane helix</keyword>
<feature type="transmembrane region" description="Helical" evidence="1">
    <location>
        <begin position="12"/>
        <end position="32"/>
    </location>
</feature>
<keyword evidence="1" id="KW-0812">Transmembrane</keyword>
<dbReference type="EMBL" id="GBXM01063648">
    <property type="protein sequence ID" value="JAH44929.1"/>
    <property type="molecule type" value="Transcribed_RNA"/>
</dbReference>
<reference evidence="2" key="2">
    <citation type="journal article" date="2015" name="Fish Shellfish Immunol.">
        <title>Early steps in the European eel (Anguilla anguilla)-Vibrio vulnificus interaction in the gills: Role of the RtxA13 toxin.</title>
        <authorList>
            <person name="Callol A."/>
            <person name="Pajuelo D."/>
            <person name="Ebbesson L."/>
            <person name="Teles M."/>
            <person name="MacKenzie S."/>
            <person name="Amaro C."/>
        </authorList>
    </citation>
    <scope>NUCLEOTIDE SEQUENCE</scope>
</reference>
<keyword evidence="1" id="KW-0472">Membrane</keyword>
<protein>
    <submittedName>
        <fullName evidence="2">Uncharacterized protein</fullName>
    </submittedName>
</protein>
<reference evidence="2" key="1">
    <citation type="submission" date="2014-11" db="EMBL/GenBank/DDBJ databases">
        <authorList>
            <person name="Amaro Gonzalez C."/>
        </authorList>
    </citation>
    <scope>NUCLEOTIDE SEQUENCE</scope>
</reference>
<accession>A0A0E9SU94</accession>
<dbReference type="AlphaFoldDB" id="A0A0E9SU94"/>
<evidence type="ECO:0000256" key="1">
    <source>
        <dbReference type="SAM" id="Phobius"/>
    </source>
</evidence>
<sequence length="68" mass="7984">MNCYLQPVEGICYILVVNHTFIDFVFLLTCIFDELGKHAFNNLLHTWIDMLTYTVMLLIRTLAFICSH</sequence>
<feature type="transmembrane region" description="Helical" evidence="1">
    <location>
        <begin position="44"/>
        <end position="66"/>
    </location>
</feature>